<organism evidence="2 3">
    <name type="scientific">Paenibacillus aurantiacus</name>
    <dbReference type="NCBI Taxonomy" id="1936118"/>
    <lineage>
        <taxon>Bacteria</taxon>
        <taxon>Bacillati</taxon>
        <taxon>Bacillota</taxon>
        <taxon>Bacilli</taxon>
        <taxon>Bacillales</taxon>
        <taxon>Paenibacillaceae</taxon>
        <taxon>Paenibacillus</taxon>
    </lineage>
</organism>
<dbReference type="InterPro" id="IPR055259">
    <property type="entry name" value="YkvP/CgeB_Glyco_trans-like"/>
</dbReference>
<dbReference type="RefSeq" id="WP_377501233.1">
    <property type="nucleotide sequence ID" value="NZ_JBHMDO010000047.1"/>
</dbReference>
<comment type="caution">
    <text evidence="2">The sequence shown here is derived from an EMBL/GenBank/DDBJ whole genome shotgun (WGS) entry which is preliminary data.</text>
</comment>
<dbReference type="Pfam" id="PF13524">
    <property type="entry name" value="Glyco_trans_1_2"/>
    <property type="match status" value="1"/>
</dbReference>
<feature type="domain" description="Spore protein YkvP/CgeB glycosyl transferase-like" evidence="1">
    <location>
        <begin position="215"/>
        <end position="372"/>
    </location>
</feature>
<name>A0ABV5L1Q7_9BACL</name>
<keyword evidence="2" id="KW-0808">Transferase</keyword>
<reference evidence="2 3" key="1">
    <citation type="submission" date="2024-09" db="EMBL/GenBank/DDBJ databases">
        <authorList>
            <person name="Sun Q."/>
            <person name="Mori K."/>
        </authorList>
    </citation>
    <scope>NUCLEOTIDE SEQUENCE [LARGE SCALE GENOMIC DNA]</scope>
    <source>
        <strain evidence="2 3">TISTR 2452</strain>
    </source>
</reference>
<evidence type="ECO:0000259" key="1">
    <source>
        <dbReference type="Pfam" id="PF13524"/>
    </source>
</evidence>
<sequence>MAASPRAQSKQQRRALIRRQRALGRRDGLKGGYEHGYWFGQCESVLSRIPQPTDVWPIHVMFVATSKGFPYSPIDAALADTLAGMTRQLTVTNDSEPVAMIAAQVRPDVVIVLDGLQMPLDQIDAIRALGIRTAIWFTDDPYYTDLTIGIAPHYDDIFTLELSCVDFYRALGCANVHYLPLGFHPAEFRPRNPPADKRREISFVGSAYWKRAEFFDQTADYLASRDTLISGIWWERLKNFDKLKGKIALGAWMGPLDTAAVYNGAKIAINMHRAHDDHSFNNNSAGIPALSPNPRTFEIAACATLQLTDERADLASFFTPGLEIVTYASPQEMIEKIEYYLTHEVERREIAMRGMRRAMIEHTYARRIERMFQLLFQPAVQQ</sequence>
<dbReference type="Proteomes" id="UP001589747">
    <property type="component" value="Unassembled WGS sequence"/>
</dbReference>
<dbReference type="EMBL" id="JBHMDO010000047">
    <property type="protein sequence ID" value="MFB9330232.1"/>
    <property type="molecule type" value="Genomic_DNA"/>
</dbReference>
<dbReference type="EC" id="2.4.-.-" evidence="2"/>
<keyword evidence="3" id="KW-1185">Reference proteome</keyword>
<dbReference type="GO" id="GO:0016757">
    <property type="term" value="F:glycosyltransferase activity"/>
    <property type="evidence" value="ECO:0007669"/>
    <property type="project" value="UniProtKB-KW"/>
</dbReference>
<protein>
    <submittedName>
        <fullName evidence="2">Glycosyltransferase</fullName>
        <ecNumber evidence="2">2.4.-.-</ecNumber>
    </submittedName>
</protein>
<keyword evidence="2" id="KW-0328">Glycosyltransferase</keyword>
<proteinExistence type="predicted"/>
<gene>
    <name evidence="2" type="ORF">ACFFSY_30170</name>
</gene>
<evidence type="ECO:0000313" key="3">
    <source>
        <dbReference type="Proteomes" id="UP001589747"/>
    </source>
</evidence>
<evidence type="ECO:0000313" key="2">
    <source>
        <dbReference type="EMBL" id="MFB9330232.1"/>
    </source>
</evidence>
<accession>A0ABV5L1Q7</accession>